<dbReference type="Proteomes" id="UP000030746">
    <property type="component" value="Unassembled WGS sequence"/>
</dbReference>
<organism evidence="1 2">
    <name type="scientific">Lottia gigantea</name>
    <name type="common">Giant owl limpet</name>
    <dbReference type="NCBI Taxonomy" id="225164"/>
    <lineage>
        <taxon>Eukaryota</taxon>
        <taxon>Metazoa</taxon>
        <taxon>Spiralia</taxon>
        <taxon>Lophotrochozoa</taxon>
        <taxon>Mollusca</taxon>
        <taxon>Gastropoda</taxon>
        <taxon>Patellogastropoda</taxon>
        <taxon>Lottioidea</taxon>
        <taxon>Lottiidae</taxon>
        <taxon>Lottia</taxon>
    </lineage>
</organism>
<gene>
    <name evidence="1" type="ORF">LOTGIDRAFT_236859</name>
</gene>
<reference evidence="1 2" key="1">
    <citation type="journal article" date="2013" name="Nature">
        <title>Insights into bilaterian evolution from three spiralian genomes.</title>
        <authorList>
            <person name="Simakov O."/>
            <person name="Marletaz F."/>
            <person name="Cho S.J."/>
            <person name="Edsinger-Gonzales E."/>
            <person name="Havlak P."/>
            <person name="Hellsten U."/>
            <person name="Kuo D.H."/>
            <person name="Larsson T."/>
            <person name="Lv J."/>
            <person name="Arendt D."/>
            <person name="Savage R."/>
            <person name="Osoegawa K."/>
            <person name="de Jong P."/>
            <person name="Grimwood J."/>
            <person name="Chapman J.A."/>
            <person name="Shapiro H."/>
            <person name="Aerts A."/>
            <person name="Otillar R.P."/>
            <person name="Terry A.Y."/>
            <person name="Boore J.L."/>
            <person name="Grigoriev I.V."/>
            <person name="Lindberg D.R."/>
            <person name="Seaver E.C."/>
            <person name="Weisblat D.A."/>
            <person name="Putnam N.H."/>
            <person name="Rokhsar D.S."/>
        </authorList>
    </citation>
    <scope>NUCLEOTIDE SEQUENCE [LARGE SCALE GENOMIC DNA]</scope>
</reference>
<dbReference type="RefSeq" id="XP_009066269.1">
    <property type="nucleotide sequence ID" value="XM_009068021.1"/>
</dbReference>
<sequence>MDVKPCSPSINIHTFSEKISDINVHFQIIQLKDSFCMWIGTGGEMGNMSLAMPGVKGSASQNPSTINIIGDSSNTVCSMLAQKLAKKCGKQVFVSSSLSFDQFLTPLVEKRVFEEWKQHPEIF</sequence>
<dbReference type="InterPro" id="IPR032157">
    <property type="entry name" value="PAC4"/>
</dbReference>
<dbReference type="AlphaFoldDB" id="V3YY83"/>
<dbReference type="PANTHER" id="PTHR33559">
    <property type="entry name" value="PROTEASOME ASSEMBLY CHAPERONE 4"/>
    <property type="match status" value="1"/>
</dbReference>
<dbReference type="HOGENOM" id="CLU_138031_0_0_1"/>
<dbReference type="EMBL" id="KB203796">
    <property type="protein sequence ID" value="ESO83088.1"/>
    <property type="molecule type" value="Genomic_DNA"/>
</dbReference>
<keyword evidence="2" id="KW-1185">Reference proteome</keyword>
<evidence type="ECO:0000313" key="2">
    <source>
        <dbReference type="Proteomes" id="UP000030746"/>
    </source>
</evidence>
<dbReference type="CTD" id="20250272"/>
<proteinExistence type="predicted"/>
<dbReference type="GeneID" id="20250272"/>
<dbReference type="GO" id="GO:0043248">
    <property type="term" value="P:proteasome assembly"/>
    <property type="evidence" value="ECO:0007669"/>
    <property type="project" value="InterPro"/>
</dbReference>
<dbReference type="KEGG" id="lgi:LOTGIDRAFT_236859"/>
<evidence type="ECO:0000313" key="1">
    <source>
        <dbReference type="EMBL" id="ESO83088.1"/>
    </source>
</evidence>
<protein>
    <recommendedName>
        <fullName evidence="3">Proteasome assembly chaperone 4</fullName>
    </recommendedName>
</protein>
<dbReference type="OMA" id="HVMKLDG"/>
<dbReference type="PANTHER" id="PTHR33559:SF1">
    <property type="entry name" value="PROTEASOME ASSEMBLY CHAPERONE 4"/>
    <property type="match status" value="1"/>
</dbReference>
<name>V3YY83_LOTGI</name>
<dbReference type="Pfam" id="PF16093">
    <property type="entry name" value="PAC4"/>
    <property type="match status" value="1"/>
</dbReference>
<dbReference type="OrthoDB" id="368507at2759"/>
<dbReference type="STRING" id="225164.V3YY83"/>
<accession>V3YY83</accession>
<evidence type="ECO:0008006" key="3">
    <source>
        <dbReference type="Google" id="ProtNLM"/>
    </source>
</evidence>